<name>A0AAP0X1E8_LIQFO</name>
<evidence type="ECO:0000313" key="1">
    <source>
        <dbReference type="EMBL" id="KAK9282340.1"/>
    </source>
</evidence>
<reference evidence="1 2" key="1">
    <citation type="journal article" date="2024" name="Plant J.">
        <title>Genome sequences and population genomics reveal climatic adaptation and genomic divergence between two closely related sweetgum species.</title>
        <authorList>
            <person name="Xu W.Q."/>
            <person name="Ren C.Q."/>
            <person name="Zhang X.Y."/>
            <person name="Comes H.P."/>
            <person name="Liu X.H."/>
            <person name="Li Y.G."/>
            <person name="Kettle C.J."/>
            <person name="Jalonen R."/>
            <person name="Gaisberger H."/>
            <person name="Ma Y.Z."/>
            <person name="Qiu Y.X."/>
        </authorList>
    </citation>
    <scope>NUCLEOTIDE SEQUENCE [LARGE SCALE GENOMIC DNA]</scope>
    <source>
        <strain evidence="1">Hangzhou</strain>
    </source>
</reference>
<dbReference type="AlphaFoldDB" id="A0AAP0X1E8"/>
<dbReference type="Proteomes" id="UP001415857">
    <property type="component" value="Unassembled WGS sequence"/>
</dbReference>
<organism evidence="1 2">
    <name type="scientific">Liquidambar formosana</name>
    <name type="common">Formosan gum</name>
    <dbReference type="NCBI Taxonomy" id="63359"/>
    <lineage>
        <taxon>Eukaryota</taxon>
        <taxon>Viridiplantae</taxon>
        <taxon>Streptophyta</taxon>
        <taxon>Embryophyta</taxon>
        <taxon>Tracheophyta</taxon>
        <taxon>Spermatophyta</taxon>
        <taxon>Magnoliopsida</taxon>
        <taxon>eudicotyledons</taxon>
        <taxon>Gunneridae</taxon>
        <taxon>Pentapetalae</taxon>
        <taxon>Saxifragales</taxon>
        <taxon>Altingiaceae</taxon>
        <taxon>Liquidambar</taxon>
    </lineage>
</organism>
<proteinExistence type="predicted"/>
<gene>
    <name evidence="1" type="ORF">L1049_005256</name>
</gene>
<evidence type="ECO:0000313" key="2">
    <source>
        <dbReference type="Proteomes" id="UP001415857"/>
    </source>
</evidence>
<protein>
    <submittedName>
        <fullName evidence="1">Uncharacterized protein</fullName>
    </submittedName>
</protein>
<sequence length="67" mass="7455">MCHPGFPPYDLASRGRRFALLVTRAEEVFSQQAPIEAARVASGGGEAIKRHHHAMYEWVGRVGPKPR</sequence>
<accession>A0AAP0X1E8</accession>
<comment type="caution">
    <text evidence="1">The sequence shown here is derived from an EMBL/GenBank/DDBJ whole genome shotgun (WGS) entry which is preliminary data.</text>
</comment>
<dbReference type="EMBL" id="JBBPBK010000007">
    <property type="protein sequence ID" value="KAK9282340.1"/>
    <property type="molecule type" value="Genomic_DNA"/>
</dbReference>
<keyword evidence="2" id="KW-1185">Reference proteome</keyword>